<proteinExistence type="inferred from homology"/>
<keyword evidence="1 2" id="KW-0436">Ligase</keyword>
<protein>
    <recommendedName>
        <fullName evidence="2">Putative cysteine ligase BshC</fullName>
        <ecNumber evidence="2">6.-.-.-</ecNumber>
    </recommendedName>
</protein>
<evidence type="ECO:0000259" key="4">
    <source>
        <dbReference type="Pfam" id="PF24850"/>
    </source>
</evidence>
<evidence type="ECO:0000256" key="1">
    <source>
        <dbReference type="ARBA" id="ARBA00022598"/>
    </source>
</evidence>
<dbReference type="EMBL" id="CP021059">
    <property type="protein sequence ID" value="ARQ06625.1"/>
    <property type="molecule type" value="Genomic_DNA"/>
</dbReference>
<organism evidence="5 6">
    <name type="scientific">Macrococcoides canis</name>
    <dbReference type="NCBI Taxonomy" id="1855823"/>
    <lineage>
        <taxon>Bacteria</taxon>
        <taxon>Bacillati</taxon>
        <taxon>Bacillota</taxon>
        <taxon>Bacilli</taxon>
        <taxon>Bacillales</taxon>
        <taxon>Staphylococcaceae</taxon>
        <taxon>Macrococcoides</taxon>
    </lineage>
</organism>
<dbReference type="GO" id="GO:0016874">
    <property type="term" value="F:ligase activity"/>
    <property type="evidence" value="ECO:0007669"/>
    <property type="project" value="UniProtKB-UniRule"/>
</dbReference>
<dbReference type="InterPro" id="IPR011199">
    <property type="entry name" value="Bacillithiol_biosynth_BshC"/>
</dbReference>
<feature type="domain" description="Bacillithiol biosynthesis BshC N-terminal Rossmann-like" evidence="3">
    <location>
        <begin position="12"/>
        <end position="370"/>
    </location>
</feature>
<dbReference type="OrthoDB" id="9765151at2"/>
<dbReference type="Pfam" id="PF24850">
    <property type="entry name" value="CC_BshC"/>
    <property type="match status" value="1"/>
</dbReference>
<dbReference type="RefSeq" id="WP_086042282.1">
    <property type="nucleotide sequence ID" value="NZ_CBCRZA010000006.1"/>
</dbReference>
<dbReference type="GeneID" id="35295110"/>
<gene>
    <name evidence="2" type="primary">bshC</name>
    <name evidence="5" type="ORF">MCCS_09780</name>
</gene>
<dbReference type="HAMAP" id="MF_01867">
    <property type="entry name" value="BshC"/>
    <property type="match status" value="1"/>
</dbReference>
<dbReference type="AlphaFoldDB" id="A0A1W7AAG3"/>
<dbReference type="STRING" id="1855823.MCCS_09780"/>
<accession>A0A1W7AAG3</accession>
<reference evidence="5 6" key="1">
    <citation type="journal article" date="2017" name="Int. J. Syst. Evol. Microbiol.">
        <title>Macrococcus canis sp. nov., a skin bacterium associated with infections in dogs.</title>
        <authorList>
            <person name="Gobeli Brawand S."/>
            <person name="Cotting K."/>
            <person name="Gomez-Sanz E."/>
            <person name="Collaud A."/>
            <person name="Thomann A."/>
            <person name="Brodard I."/>
            <person name="Rodriguez-Campos S."/>
            <person name="Strauss C."/>
            <person name="Perreten V."/>
        </authorList>
    </citation>
    <scope>NUCLEOTIDE SEQUENCE [LARGE SCALE GENOMIC DNA]</scope>
    <source>
        <strain evidence="5 6">KM45013</strain>
    </source>
</reference>
<dbReference type="NCBIfam" id="TIGR03998">
    <property type="entry name" value="thiol_BshC"/>
    <property type="match status" value="1"/>
</dbReference>
<evidence type="ECO:0000256" key="2">
    <source>
        <dbReference type="HAMAP-Rule" id="MF_01867"/>
    </source>
</evidence>
<dbReference type="InterPro" id="IPR055399">
    <property type="entry name" value="CC_BshC"/>
</dbReference>
<dbReference type="PIRSF" id="PIRSF012535">
    <property type="entry name" value="UCP012535"/>
    <property type="match status" value="1"/>
</dbReference>
<dbReference type="InterPro" id="IPR055398">
    <property type="entry name" value="Rossmann-like_BshC"/>
</dbReference>
<dbReference type="EC" id="6.-.-.-" evidence="2"/>
<evidence type="ECO:0000313" key="5">
    <source>
        <dbReference type="EMBL" id="ARQ06625.1"/>
    </source>
</evidence>
<comment type="similarity">
    <text evidence="2">Belongs to the BshC family.</text>
</comment>
<feature type="domain" description="Bacillithiol biosynthesis BshC C-terminal coiled-coil" evidence="4">
    <location>
        <begin position="372"/>
        <end position="527"/>
    </location>
</feature>
<name>A0A1W7AAG3_9STAP</name>
<dbReference type="Pfam" id="PF10079">
    <property type="entry name" value="Rossmann-like_BshC"/>
    <property type="match status" value="1"/>
</dbReference>
<evidence type="ECO:0000259" key="3">
    <source>
        <dbReference type="Pfam" id="PF10079"/>
    </source>
</evidence>
<sequence>MEHYKFIEEASGSFIDRYIHTESFSAFYHYAVSDAGLKARSDVRPNGREQQLGDVIAQYMGDDLSQAQRANIAALKEGHQVVIGGQQAGLFVSPLYTIHKIISIIVMAKEQSKKLGKHIVPVFWIAGEDHDFAEVNHANIYDKESIIHRVKYYPKQEVTDSVSHVQMEAEAFTAALNKLISLLEETEHTKSLFTLFSQLPENWTEHFHKIVHELFKAYGVLFIDSQYPELRQLERELLAWQFEHHLEIDRAFREGQDSLAEQIGERQIITDTNVHLFMQYDGIRQLLRFESGKYVLPKSDVSFTKEDILKMIATAPERFSNNVVTRPLMQELVFNTLAFIGGPSEIKYWGELTQVFNLADIKMPVVVPRMRITYITPELLKIMSRYDITVDGLFSKGIGHFEQNFLKSKENYLVEQEINAMQQQLEVSFKAIHQLDNDAELSKLARNNLEHHNMQFNYFLETYRKQIKRRHNTEMKHFTKLRNELTPGGLQERIMHPAQLLNRYGLNVFSDVIDTFETYHFEHLIIKTTE</sequence>
<comment type="function">
    <text evidence="2">Involved in bacillithiol (BSH) biosynthesis. May catalyze the last step of the pathway, the addition of cysteine to glucosamine malate (GlcN-Mal) to generate BSH.</text>
</comment>
<evidence type="ECO:0000313" key="6">
    <source>
        <dbReference type="Proteomes" id="UP000194154"/>
    </source>
</evidence>
<dbReference type="KEGG" id="mcak:MCCS_09780"/>
<dbReference type="Proteomes" id="UP000194154">
    <property type="component" value="Chromosome"/>
</dbReference>
<keyword evidence="6" id="KW-1185">Reference proteome</keyword>